<evidence type="ECO:0000313" key="5">
    <source>
        <dbReference type="EMBL" id="QAV18167.1"/>
    </source>
</evidence>
<dbReference type="PROSITE" id="PS51635">
    <property type="entry name" value="PNPLA"/>
    <property type="match status" value="1"/>
</dbReference>
<dbReference type="AlphaFoldDB" id="A0A410WV71"/>
<dbReference type="EMBL" id="JAMDMJ010000040">
    <property type="protein sequence ID" value="MCY9599206.1"/>
    <property type="molecule type" value="Genomic_DNA"/>
</dbReference>
<dbReference type="PANTHER" id="PTHR46394:SF1">
    <property type="entry name" value="PNPLA DOMAIN-CONTAINING PROTEIN"/>
    <property type="match status" value="1"/>
</dbReference>
<evidence type="ECO:0000313" key="4">
    <source>
        <dbReference type="EMBL" id="MCY9599206.1"/>
    </source>
</evidence>
<keyword evidence="7" id="KW-1185">Reference proteome</keyword>
<keyword evidence="2" id="KW-0378">Hydrolase</keyword>
<reference evidence="4 7" key="2">
    <citation type="submission" date="2022-05" db="EMBL/GenBank/DDBJ databases">
        <title>Genome Sequencing of Bee-Associated Microbes.</title>
        <authorList>
            <person name="Dunlap C."/>
        </authorList>
    </citation>
    <scope>NUCLEOTIDE SEQUENCE [LARGE SCALE GENOMIC DNA]</scope>
    <source>
        <strain evidence="4 7">NRRL B-23120</strain>
    </source>
</reference>
<feature type="domain" description="PNPLA" evidence="3">
    <location>
        <begin position="5"/>
        <end position="207"/>
    </location>
</feature>
<evidence type="ECO:0000256" key="2">
    <source>
        <dbReference type="PROSITE-ProRule" id="PRU01161"/>
    </source>
</evidence>
<dbReference type="Proteomes" id="UP001527202">
    <property type="component" value="Unassembled WGS sequence"/>
</dbReference>
<feature type="short sequence motif" description="DGA/G" evidence="2">
    <location>
        <begin position="194"/>
        <end position="196"/>
    </location>
</feature>
<organism evidence="5 6">
    <name type="scientific">Paenibacillus chitinolyticus</name>
    <dbReference type="NCBI Taxonomy" id="79263"/>
    <lineage>
        <taxon>Bacteria</taxon>
        <taxon>Bacillati</taxon>
        <taxon>Bacillota</taxon>
        <taxon>Bacilli</taxon>
        <taxon>Bacillales</taxon>
        <taxon>Paenibacillaceae</taxon>
        <taxon>Paenibacillus</taxon>
    </lineage>
</organism>
<reference evidence="5 6" key="1">
    <citation type="submission" date="2018-01" db="EMBL/GenBank/DDBJ databases">
        <title>The whole genome sequencing and assembly of Paenibacillus chitinolyticus KCCM 41400 strain.</title>
        <authorList>
            <person name="Kim J.-Y."/>
            <person name="Park M.-K."/>
            <person name="Lee Y.-J."/>
            <person name="Yi H."/>
            <person name="Bahn Y.-S."/>
            <person name="Kim J.F."/>
            <person name="Lee D.-W."/>
        </authorList>
    </citation>
    <scope>NUCLEOTIDE SEQUENCE [LARGE SCALE GENOMIC DNA]</scope>
    <source>
        <strain evidence="5 6">KCCM 41400</strain>
    </source>
</reference>
<dbReference type="InterPro" id="IPR016035">
    <property type="entry name" value="Acyl_Trfase/lysoPLipase"/>
</dbReference>
<dbReference type="GO" id="GO:0016787">
    <property type="term" value="F:hydrolase activity"/>
    <property type="evidence" value="ECO:0007669"/>
    <property type="project" value="UniProtKB-UniRule"/>
</dbReference>
<feature type="active site" description="Nucleophile" evidence="2">
    <location>
        <position position="38"/>
    </location>
</feature>
<dbReference type="KEGG" id="pchi:PC41400_11035"/>
<dbReference type="EMBL" id="CP026520">
    <property type="protein sequence ID" value="QAV18167.1"/>
    <property type="molecule type" value="Genomic_DNA"/>
</dbReference>
<dbReference type="GeneID" id="95375339"/>
<dbReference type="PANTHER" id="PTHR46394">
    <property type="entry name" value="ANNEXIN"/>
    <property type="match status" value="1"/>
</dbReference>
<evidence type="ECO:0000313" key="7">
    <source>
        <dbReference type="Proteomes" id="UP001527202"/>
    </source>
</evidence>
<gene>
    <name evidence="4" type="ORF">M5X16_25940</name>
    <name evidence="5" type="ORF">PC41400_11035</name>
</gene>
<dbReference type="GO" id="GO:0016042">
    <property type="term" value="P:lipid catabolic process"/>
    <property type="evidence" value="ECO:0007669"/>
    <property type="project" value="UniProtKB-UniRule"/>
</dbReference>
<keyword evidence="2" id="KW-0442">Lipid degradation</keyword>
<dbReference type="Gene3D" id="3.40.1090.10">
    <property type="entry name" value="Cytosolic phospholipase A2 catalytic domain"/>
    <property type="match status" value="2"/>
</dbReference>
<dbReference type="InterPro" id="IPR002641">
    <property type="entry name" value="PNPLA_dom"/>
</dbReference>
<sequence>MKINAVFEGGGVKGIALAGAVSSALDNGFEFHDVAGTSSGSIVAAFLAAGYTGEEIKRLIIETPFHKFLKRSPIFDMGIVGSAARLIWKKGLYSGDALEDWVRQKLEVKGIRKFGDLRKNQLRIVASDISQGKLLVFPDDVAQYGIDPGRFSIARAVRMSSSIPYFFDPVKIRKPARQTRHDEPFRNQFVYIVDGAILSNFPLWLFDEPEQQPSRIPTLGFSLVGKIPKHIHKINGVISMFQALFTTMMDAHDTRYIEENNYFRTVKIPALNVNSTQFNLTLEDSENLYEAGYRASDDYFRKWSMHLYESAYEKYVLRKPV</sequence>
<feature type="active site" description="Proton acceptor" evidence="2">
    <location>
        <position position="194"/>
    </location>
</feature>
<evidence type="ECO:0000256" key="1">
    <source>
        <dbReference type="ARBA" id="ARBA00023098"/>
    </source>
</evidence>
<evidence type="ECO:0000259" key="3">
    <source>
        <dbReference type="PROSITE" id="PS51635"/>
    </source>
</evidence>
<dbReference type="Pfam" id="PF01734">
    <property type="entry name" value="Patatin"/>
    <property type="match status" value="1"/>
</dbReference>
<feature type="short sequence motif" description="GXSXG" evidence="2">
    <location>
        <begin position="36"/>
        <end position="40"/>
    </location>
</feature>
<feature type="short sequence motif" description="GXGXXG" evidence="2">
    <location>
        <begin position="9"/>
        <end position="14"/>
    </location>
</feature>
<proteinExistence type="predicted"/>
<name>A0A410WV71_9BACL</name>
<accession>A0A410WV71</accession>
<dbReference type="SUPFAM" id="SSF52151">
    <property type="entry name" value="FabD/lysophospholipase-like"/>
    <property type="match status" value="1"/>
</dbReference>
<evidence type="ECO:0000313" key="6">
    <source>
        <dbReference type="Proteomes" id="UP000288943"/>
    </source>
</evidence>
<dbReference type="RefSeq" id="WP_042228662.1">
    <property type="nucleotide sequence ID" value="NZ_CP026520.1"/>
</dbReference>
<keyword evidence="1 2" id="KW-0443">Lipid metabolism</keyword>
<protein>
    <submittedName>
        <fullName evidence="4 5">Patatin</fullName>
    </submittedName>
</protein>
<dbReference type="CDD" id="cd07207">
    <property type="entry name" value="Pat_ExoU_VipD_like"/>
    <property type="match status" value="1"/>
</dbReference>
<dbReference type="OrthoDB" id="9770965at2"/>
<dbReference type="InterPro" id="IPR052580">
    <property type="entry name" value="Lipid_Hydrolase"/>
</dbReference>
<dbReference type="Proteomes" id="UP000288943">
    <property type="component" value="Chromosome"/>
</dbReference>